<evidence type="ECO:0000313" key="2">
    <source>
        <dbReference type="Proteomes" id="UP001195724"/>
    </source>
</evidence>
<proteinExistence type="predicted"/>
<protein>
    <recommendedName>
        <fullName evidence="3">Microcin J25-processing protein McjB C-terminal domain-containing protein</fullName>
    </recommendedName>
</protein>
<sequence length="82" mass="8900">MARLRIVQRLTVGFLSPVEDALFLATGLRHLGFDASFHLGRELVPGTGAAGYYAWVSCGEQVVSTSLPVADEYVEVFRTAGR</sequence>
<gene>
    <name evidence="1" type="ORF">JOE68_005559</name>
</gene>
<dbReference type="EMBL" id="JAFBCL010000001">
    <property type="protein sequence ID" value="MBM7814694.1"/>
    <property type="molecule type" value="Genomic_DNA"/>
</dbReference>
<evidence type="ECO:0008006" key="3">
    <source>
        <dbReference type="Google" id="ProtNLM"/>
    </source>
</evidence>
<comment type="caution">
    <text evidence="1">The sequence shown here is derived from an EMBL/GenBank/DDBJ whole genome shotgun (WGS) entry which is preliminary data.</text>
</comment>
<dbReference type="Proteomes" id="UP001195724">
    <property type="component" value="Unassembled WGS sequence"/>
</dbReference>
<name>A0ABS2SGE1_9PSEU</name>
<dbReference type="RefSeq" id="WP_307819935.1">
    <property type="nucleotide sequence ID" value="NZ_JAFBCL010000001.1"/>
</dbReference>
<reference evidence="1 2" key="1">
    <citation type="submission" date="2021-01" db="EMBL/GenBank/DDBJ databases">
        <title>Sequencing the genomes of 1000 actinobacteria strains.</title>
        <authorList>
            <person name="Klenk H.-P."/>
        </authorList>
    </citation>
    <scope>NUCLEOTIDE SEQUENCE [LARGE SCALE GENOMIC DNA]</scope>
    <source>
        <strain evidence="1 2">DSM 44581</strain>
    </source>
</reference>
<evidence type="ECO:0000313" key="1">
    <source>
        <dbReference type="EMBL" id="MBM7814694.1"/>
    </source>
</evidence>
<organism evidence="1 2">
    <name type="scientific">Saccharothrix algeriensis</name>
    <dbReference type="NCBI Taxonomy" id="173560"/>
    <lineage>
        <taxon>Bacteria</taxon>
        <taxon>Bacillati</taxon>
        <taxon>Actinomycetota</taxon>
        <taxon>Actinomycetes</taxon>
        <taxon>Pseudonocardiales</taxon>
        <taxon>Pseudonocardiaceae</taxon>
        <taxon>Saccharothrix</taxon>
    </lineage>
</organism>
<keyword evidence="2" id="KW-1185">Reference proteome</keyword>
<accession>A0ABS2SGE1</accession>